<dbReference type="KEGG" id="ccel:CCDG5_0464"/>
<dbReference type="Gene3D" id="1.10.460.10">
    <property type="entry name" value="Topoisomerase I, domain 2"/>
    <property type="match status" value="1"/>
</dbReference>
<dbReference type="OrthoDB" id="9804262at2"/>
<feature type="domain" description="Toprim" evidence="11">
    <location>
        <begin position="2"/>
        <end position="112"/>
    </location>
</feature>
<name>A0A078KM54_9FIRM</name>
<dbReference type="InterPro" id="IPR006171">
    <property type="entry name" value="TOPRIM_dom"/>
</dbReference>
<dbReference type="HOGENOM" id="CLU_002929_4_3_9"/>
<dbReference type="GO" id="GO:0008270">
    <property type="term" value="F:zinc ion binding"/>
    <property type="evidence" value="ECO:0007669"/>
    <property type="project" value="UniProtKB-KW"/>
</dbReference>
<feature type="site" description="Interaction with DNA" evidence="10">
    <location>
        <position position="154"/>
    </location>
</feature>
<dbReference type="InterPro" id="IPR013825">
    <property type="entry name" value="Topo_IA_cen_sub2"/>
</dbReference>
<dbReference type="AlphaFoldDB" id="A0A078KM54"/>
<feature type="site" description="Interaction with DNA" evidence="10">
    <location>
        <position position="147"/>
    </location>
</feature>
<feature type="site" description="Interaction with DNA" evidence="10">
    <location>
        <position position="139"/>
    </location>
</feature>
<dbReference type="PROSITE" id="PS50880">
    <property type="entry name" value="TOPRIM"/>
    <property type="match status" value="1"/>
</dbReference>
<evidence type="ECO:0000256" key="4">
    <source>
        <dbReference type="ARBA" id="ARBA00022771"/>
    </source>
</evidence>
<dbReference type="Gene3D" id="3.40.50.140">
    <property type="match status" value="1"/>
</dbReference>
<feature type="site" description="Interaction with DNA" evidence="10">
    <location>
        <position position="302"/>
    </location>
</feature>
<dbReference type="EC" id="5.6.2.1" evidence="10"/>
<evidence type="ECO:0000259" key="12">
    <source>
        <dbReference type="PROSITE" id="PS52039"/>
    </source>
</evidence>
<dbReference type="InterPro" id="IPR013826">
    <property type="entry name" value="Topo_IA_cen_sub3"/>
</dbReference>
<organism evidence="13 14">
    <name type="scientific">[Clostridium] cellulosi</name>
    <dbReference type="NCBI Taxonomy" id="29343"/>
    <lineage>
        <taxon>Bacteria</taxon>
        <taxon>Bacillati</taxon>
        <taxon>Bacillota</taxon>
        <taxon>Clostridia</taxon>
        <taxon>Eubacteriales</taxon>
        <taxon>Oscillospiraceae</taxon>
        <taxon>Oscillospiraceae incertae sedis</taxon>
    </lineage>
</organism>
<dbReference type="Pfam" id="PF01751">
    <property type="entry name" value="Toprim"/>
    <property type="match status" value="1"/>
</dbReference>
<reference evidence="14" key="1">
    <citation type="submission" date="2014-07" db="EMBL/GenBank/DDBJ databases">
        <authorList>
            <person name="Wibberg D."/>
        </authorList>
    </citation>
    <scope>NUCLEOTIDE SEQUENCE [LARGE SCALE GENOMIC DNA]</scope>
    <source>
        <strain evidence="14">DG5</strain>
    </source>
</reference>
<dbReference type="Gene3D" id="3.30.65.10">
    <property type="entry name" value="Bacterial Topoisomerase I, domain 1"/>
    <property type="match status" value="1"/>
</dbReference>
<comment type="similarity">
    <text evidence="2 10">Belongs to the type IA topoisomerase family.</text>
</comment>
<dbReference type="InterPro" id="IPR028612">
    <property type="entry name" value="Topoisom_1_IA"/>
</dbReference>
<dbReference type="CDD" id="cd03363">
    <property type="entry name" value="TOPRIM_TopoIA_TopoI"/>
    <property type="match status" value="1"/>
</dbReference>
<dbReference type="InterPro" id="IPR005733">
    <property type="entry name" value="TopoI_bac-type"/>
</dbReference>
<dbReference type="GO" id="GO:0003677">
    <property type="term" value="F:DNA binding"/>
    <property type="evidence" value="ECO:0007669"/>
    <property type="project" value="UniProtKB-KW"/>
</dbReference>
<evidence type="ECO:0000256" key="7">
    <source>
        <dbReference type="ARBA" id="ARBA00023029"/>
    </source>
</evidence>
<dbReference type="PANTHER" id="PTHR42785">
    <property type="entry name" value="DNA TOPOISOMERASE, TYPE IA, CORE"/>
    <property type="match status" value="1"/>
</dbReference>
<evidence type="ECO:0000256" key="8">
    <source>
        <dbReference type="ARBA" id="ARBA00023125"/>
    </source>
</evidence>
<dbReference type="PRINTS" id="PR00417">
    <property type="entry name" value="PRTPISMRASEI"/>
</dbReference>
<dbReference type="HAMAP" id="MF_00952">
    <property type="entry name" value="Topoisom_1_prok"/>
    <property type="match status" value="1"/>
</dbReference>
<evidence type="ECO:0000313" key="13">
    <source>
        <dbReference type="EMBL" id="CDZ23602.1"/>
    </source>
</evidence>
<dbReference type="InterPro" id="IPR023406">
    <property type="entry name" value="Topo_IA_AS"/>
</dbReference>
<dbReference type="STRING" id="29343.CCDG5_0464"/>
<keyword evidence="7 10" id="KW-0799">Topoisomerase</keyword>
<dbReference type="SUPFAM" id="SSF56712">
    <property type="entry name" value="Prokaryotic type I DNA topoisomerase"/>
    <property type="match status" value="1"/>
</dbReference>
<keyword evidence="14" id="KW-1185">Reference proteome</keyword>
<evidence type="ECO:0000259" key="11">
    <source>
        <dbReference type="PROSITE" id="PS50880"/>
    </source>
</evidence>
<evidence type="ECO:0000256" key="10">
    <source>
        <dbReference type="HAMAP-Rule" id="MF_00952"/>
    </source>
</evidence>
<dbReference type="SMART" id="SM00493">
    <property type="entry name" value="TOPRIM"/>
    <property type="match status" value="1"/>
</dbReference>
<dbReference type="InterPro" id="IPR013824">
    <property type="entry name" value="Topo_IA_cen_sub1"/>
</dbReference>
<keyword evidence="6" id="KW-0460">Magnesium</keyword>
<proteinExistence type="inferred from homology"/>
<feature type="domain" description="Topo IA-type catalytic" evidence="12">
    <location>
        <begin position="128"/>
        <end position="557"/>
    </location>
</feature>
<dbReference type="SMART" id="SM00437">
    <property type="entry name" value="TOP1Ac"/>
    <property type="match status" value="1"/>
</dbReference>
<comment type="catalytic activity">
    <reaction evidence="1 10">
        <text>ATP-independent breakage of single-stranded DNA, followed by passage and rejoining.</text>
        <dbReference type="EC" id="5.6.2.1"/>
    </reaction>
</comment>
<comment type="subunit">
    <text evidence="10">Monomer.</text>
</comment>
<keyword evidence="3" id="KW-0479">Metal-binding</keyword>
<evidence type="ECO:0000256" key="1">
    <source>
        <dbReference type="ARBA" id="ARBA00000213"/>
    </source>
</evidence>
<dbReference type="GO" id="GO:0005694">
    <property type="term" value="C:chromosome"/>
    <property type="evidence" value="ECO:0007669"/>
    <property type="project" value="InterPro"/>
</dbReference>
<dbReference type="InterPro" id="IPR034149">
    <property type="entry name" value="TOPRIM_TopoI"/>
</dbReference>
<dbReference type="Proteomes" id="UP000032431">
    <property type="component" value="Chromosome I"/>
</dbReference>
<feature type="active site" description="O-(5'-phospho-DNA)-tyrosine intermediate" evidence="10">
    <location>
        <position position="300"/>
    </location>
</feature>
<dbReference type="NCBIfam" id="TIGR01051">
    <property type="entry name" value="topA_bact"/>
    <property type="match status" value="1"/>
</dbReference>
<dbReference type="Gene3D" id="1.10.290.10">
    <property type="entry name" value="Topoisomerase I, domain 4"/>
    <property type="match status" value="1"/>
</dbReference>
<dbReference type="Pfam" id="PF01396">
    <property type="entry name" value="Zn_ribbon_Top1"/>
    <property type="match status" value="3"/>
</dbReference>
<dbReference type="EMBL" id="LM995447">
    <property type="protein sequence ID" value="CDZ23602.1"/>
    <property type="molecule type" value="Genomic_DNA"/>
</dbReference>
<dbReference type="InterPro" id="IPR003602">
    <property type="entry name" value="Topo_IA_DNA-bd_dom"/>
</dbReference>
<dbReference type="InterPro" id="IPR013497">
    <property type="entry name" value="Topo_IA_cen"/>
</dbReference>
<dbReference type="InterPro" id="IPR013498">
    <property type="entry name" value="Topo_IA_Znf"/>
</dbReference>
<dbReference type="PROSITE" id="PS52039">
    <property type="entry name" value="TOPO_IA_2"/>
    <property type="match status" value="1"/>
</dbReference>
<dbReference type="PANTHER" id="PTHR42785:SF1">
    <property type="entry name" value="DNA TOPOISOMERASE"/>
    <property type="match status" value="1"/>
</dbReference>
<evidence type="ECO:0000256" key="6">
    <source>
        <dbReference type="ARBA" id="ARBA00022842"/>
    </source>
</evidence>
<feature type="site" description="Interaction with DNA" evidence="10">
    <location>
        <position position="138"/>
    </location>
</feature>
<evidence type="ECO:0000313" key="14">
    <source>
        <dbReference type="Proteomes" id="UP000032431"/>
    </source>
</evidence>
<feature type="site" description="Interaction with DNA" evidence="10">
    <location>
        <position position="489"/>
    </location>
</feature>
<gene>
    <name evidence="10 13" type="primary">topA</name>
    <name evidence="13" type="ORF">CCDG5_0464</name>
</gene>
<dbReference type="Pfam" id="PF01131">
    <property type="entry name" value="Topoisom_bac"/>
    <property type="match status" value="1"/>
</dbReference>
<dbReference type="PATRIC" id="fig|29343.3.peg.487"/>
<dbReference type="GO" id="GO:0003917">
    <property type="term" value="F:DNA topoisomerase type I (single strand cut, ATP-independent) activity"/>
    <property type="evidence" value="ECO:0007669"/>
    <property type="project" value="UniProtKB-UniRule"/>
</dbReference>
<protein>
    <recommendedName>
        <fullName evidence="10">DNA topoisomerase 1</fullName>
        <ecNumber evidence="10">5.6.2.1</ecNumber>
    </recommendedName>
    <alternativeName>
        <fullName evidence="10">DNA topoisomerase I</fullName>
    </alternativeName>
</protein>
<accession>A0A078KM54</accession>
<dbReference type="PROSITE" id="PS00396">
    <property type="entry name" value="TOPO_IA_1"/>
    <property type="match status" value="1"/>
</dbReference>
<evidence type="ECO:0000256" key="3">
    <source>
        <dbReference type="ARBA" id="ARBA00022723"/>
    </source>
</evidence>
<evidence type="ECO:0000256" key="5">
    <source>
        <dbReference type="ARBA" id="ARBA00022833"/>
    </source>
</evidence>
<sequence length="692" mass="77774">MSDLVIVESPTKADTIKKYLGRGYNVIASMGHVRDLPKSRMGVDLDNGFTPEYISIRGKAALIKMLKKEAKQSKRIYLATDPDREGEAISWHLSKILGIDEDAPVRVTFNEITKTAVKEGIKHPRSIDLNLVNAQQARRILDRIVGYSLSPFLWKKVKRGLSAGRVQSVAVRMIVDREEEIRAFQPQEYWTIEAKDLTTKNSKKTFDAKFFGDKNGKIEIKTKEQADAILEKVKEAEFAVVSVKKSERKRSPAPPFTTSTLQQEASKRLNFQSKKTMQIAQELYEGVKIKDYGAIGLITYMRTDSLRIADEARENAAKFIEQHYGKEYLPEKPRVYKTKKGSQDAHEAIRPTVQELTPEKVKDSLTKDQYKLYKLIWERFTASQMANEVFDTVSADIDADGYVFKAAGSTIKFKGFAAVYEEADTEATGKPLPALQEGDILNKGEIEASQHFTQPPARYTEASLIKTLEENGIGRPSTYAPTITTILARGYVTRENRQLVPTPLGEVTTKLMKENFADIVSVEFTAKMEEDLDKIEEGGQNWVDTLSNFYNGFKNTLKTAEEVLGDVHVKVPDEESDVICENCGRRMVIKMGKYGKFLACPGYPECKNTKPLVQETGALCPACGGKVLQKKSKNGKTYYGCENNPKCPFMTWDVPQQQKCPKCGSNLFKKRGGVLHCLKEGCGYEQERGTDK</sequence>
<dbReference type="SMART" id="SM00436">
    <property type="entry name" value="TOP1Bc"/>
    <property type="match status" value="1"/>
</dbReference>
<dbReference type="InterPro" id="IPR023405">
    <property type="entry name" value="Topo_IA_core_domain"/>
</dbReference>
<dbReference type="InterPro" id="IPR000380">
    <property type="entry name" value="Topo_IA"/>
</dbReference>
<comment type="function">
    <text evidence="10">Releases the supercoiling and torsional tension of DNA, which is introduced during the DNA replication and transcription, by transiently cleaving and rejoining one strand of the DNA duplex. Introduces a single-strand break via transesterification at a target site in duplex DNA. The scissile phosphodiester is attacked by the catalytic tyrosine of the enzyme, resulting in the formation of a DNA-(5'-phosphotyrosyl)-enzyme intermediate and the expulsion of a 3'-OH DNA strand. The free DNA strand then undergoes passage around the unbroken strand, thus removing DNA supercoils. Finally, in the religation step, the DNA 3'-OH attacks the covalent intermediate to expel the active-site tyrosine and restore the DNA phosphodiester backbone.</text>
</comment>
<evidence type="ECO:0000256" key="2">
    <source>
        <dbReference type="ARBA" id="ARBA00009446"/>
    </source>
</evidence>
<keyword evidence="5" id="KW-0862">Zinc</keyword>
<dbReference type="Gene3D" id="2.70.20.10">
    <property type="entry name" value="Topoisomerase I, domain 3"/>
    <property type="match status" value="1"/>
</dbReference>
<keyword evidence="9 10" id="KW-0413">Isomerase</keyword>
<dbReference type="GO" id="GO:0006265">
    <property type="term" value="P:DNA topological change"/>
    <property type="evidence" value="ECO:0007669"/>
    <property type="project" value="UniProtKB-UniRule"/>
</dbReference>
<dbReference type="CDD" id="cd00186">
    <property type="entry name" value="TOP1Ac"/>
    <property type="match status" value="1"/>
</dbReference>
<dbReference type="InterPro" id="IPR003601">
    <property type="entry name" value="Topo_IA_2"/>
</dbReference>
<keyword evidence="8 10" id="KW-0238">DNA-binding</keyword>
<feature type="region of interest" description="Interaction with DNA" evidence="10">
    <location>
        <begin position="162"/>
        <end position="167"/>
    </location>
</feature>
<feature type="site" description="Interaction with DNA" evidence="10">
    <location>
        <position position="32"/>
    </location>
</feature>
<dbReference type="SUPFAM" id="SSF57783">
    <property type="entry name" value="Zinc beta-ribbon"/>
    <property type="match status" value="1"/>
</dbReference>
<feature type="site" description="Interaction with DNA" evidence="10">
    <location>
        <position position="142"/>
    </location>
</feature>
<evidence type="ECO:0000256" key="9">
    <source>
        <dbReference type="ARBA" id="ARBA00023235"/>
    </source>
</evidence>
<keyword evidence="4" id="KW-0863">Zinc-finger</keyword>